<feature type="domain" description="Cytochrome c assembly protein" evidence="2">
    <location>
        <begin position="65"/>
        <end position="259"/>
    </location>
</feature>
<dbReference type="InterPro" id="IPR052372">
    <property type="entry name" value="YpjD/HemX"/>
</dbReference>
<feature type="transmembrane region" description="Helical" evidence="1">
    <location>
        <begin position="210"/>
        <end position="228"/>
    </location>
</feature>
<dbReference type="GO" id="GO:0020037">
    <property type="term" value="F:heme binding"/>
    <property type="evidence" value="ECO:0007669"/>
    <property type="project" value="InterPro"/>
</dbReference>
<dbReference type="InterPro" id="IPR002541">
    <property type="entry name" value="Cyt_c_assembly"/>
</dbReference>
<reference evidence="3" key="1">
    <citation type="submission" date="2022-11" db="EMBL/GenBank/DDBJ databases">
        <title>Larsenimonas rhizosphaerae sp. nov., isolated from a tidal mudflat.</title>
        <authorList>
            <person name="Lee S.D."/>
            <person name="Kim I.S."/>
        </authorList>
    </citation>
    <scope>NUCLEOTIDE SEQUENCE</scope>
    <source>
        <strain evidence="3">GH2-1</strain>
    </source>
</reference>
<dbReference type="RefSeq" id="WP_250938834.1">
    <property type="nucleotide sequence ID" value="NZ_JAMLJK010000003.1"/>
</dbReference>
<dbReference type="GO" id="GO:0017004">
    <property type="term" value="P:cytochrome complex assembly"/>
    <property type="evidence" value="ECO:0007669"/>
    <property type="project" value="InterPro"/>
</dbReference>
<accession>A0AA41ZI65</accession>
<evidence type="ECO:0000313" key="3">
    <source>
        <dbReference type="EMBL" id="MCX2525040.1"/>
    </source>
</evidence>
<dbReference type="AlphaFoldDB" id="A0AA41ZI65"/>
<dbReference type="Pfam" id="PF01578">
    <property type="entry name" value="Cytochrom_C_asm"/>
    <property type="match status" value="1"/>
</dbReference>
<feature type="transmembrane region" description="Helical" evidence="1">
    <location>
        <begin position="38"/>
        <end position="55"/>
    </location>
</feature>
<feature type="transmembrane region" description="Helical" evidence="1">
    <location>
        <begin position="123"/>
        <end position="149"/>
    </location>
</feature>
<protein>
    <submittedName>
        <fullName evidence="3">Cytochrome c biogenesis protein CcsA</fullName>
    </submittedName>
</protein>
<evidence type="ECO:0000259" key="2">
    <source>
        <dbReference type="Pfam" id="PF01578"/>
    </source>
</evidence>
<feature type="transmembrane region" description="Helical" evidence="1">
    <location>
        <begin position="61"/>
        <end position="82"/>
    </location>
</feature>
<comment type="caution">
    <text evidence="3">The sequence shown here is derived from an EMBL/GenBank/DDBJ whole genome shotgun (WGS) entry which is preliminary data.</text>
</comment>
<dbReference type="PANTHER" id="PTHR38034">
    <property type="entry name" value="INNER MEMBRANE PROTEIN YPJD"/>
    <property type="match status" value="1"/>
</dbReference>
<keyword evidence="4" id="KW-1185">Reference proteome</keyword>
<keyword evidence="1" id="KW-0812">Transmembrane</keyword>
<keyword evidence="1" id="KW-0472">Membrane</keyword>
<name>A0AA41ZI65_9GAMM</name>
<dbReference type="PANTHER" id="PTHR38034:SF1">
    <property type="entry name" value="INNER MEMBRANE PROTEIN YPJD"/>
    <property type="match status" value="1"/>
</dbReference>
<sequence>MQALPFAFAAILLYLAAGLWQAMALARRVEPRPAPVQWLGGTAALCHGVIVYLTIHAATGFNLGLSESASLACWIITLLLIVVSFFKPILAASAILFPIAAVSVTAVIGLPGNTVESGFSPGLIIHIATSMLAYGLLSIAAVVSILLAFQQHALKHHHLRGIIQVLPPLVRMERLLFELISWGMVFLTGAIISGFIFLDNLFAQHLAHKTVLSIAAWIIFGILLWGHHYRGWRGQRAVRWTLTGSVSLLLAYLGSKLALTLIYHSTF</sequence>
<evidence type="ECO:0000313" key="4">
    <source>
        <dbReference type="Proteomes" id="UP001165678"/>
    </source>
</evidence>
<gene>
    <name evidence="3" type="primary">ccsA</name>
    <name evidence="3" type="ORF">OQ287_12375</name>
</gene>
<feature type="transmembrane region" description="Helical" evidence="1">
    <location>
        <begin position="240"/>
        <end position="263"/>
    </location>
</feature>
<evidence type="ECO:0000256" key="1">
    <source>
        <dbReference type="SAM" id="Phobius"/>
    </source>
</evidence>
<feature type="transmembrane region" description="Helical" evidence="1">
    <location>
        <begin position="89"/>
        <end position="111"/>
    </location>
</feature>
<keyword evidence="1" id="KW-1133">Transmembrane helix</keyword>
<proteinExistence type="predicted"/>
<dbReference type="Proteomes" id="UP001165678">
    <property type="component" value="Unassembled WGS sequence"/>
</dbReference>
<dbReference type="EMBL" id="JAPIVE010000003">
    <property type="protein sequence ID" value="MCX2525040.1"/>
    <property type="molecule type" value="Genomic_DNA"/>
</dbReference>
<feature type="transmembrane region" description="Helical" evidence="1">
    <location>
        <begin position="175"/>
        <end position="198"/>
    </location>
</feature>
<organism evidence="3 4">
    <name type="scientific">Larsenimonas rhizosphaerae</name>
    <dbReference type="NCBI Taxonomy" id="2944682"/>
    <lineage>
        <taxon>Bacteria</taxon>
        <taxon>Pseudomonadati</taxon>
        <taxon>Pseudomonadota</taxon>
        <taxon>Gammaproteobacteria</taxon>
        <taxon>Oceanospirillales</taxon>
        <taxon>Halomonadaceae</taxon>
        <taxon>Larsenimonas</taxon>
    </lineage>
</organism>
<feature type="transmembrane region" description="Helical" evidence="1">
    <location>
        <begin position="6"/>
        <end position="26"/>
    </location>
</feature>
<dbReference type="GO" id="GO:0005886">
    <property type="term" value="C:plasma membrane"/>
    <property type="evidence" value="ECO:0007669"/>
    <property type="project" value="TreeGrafter"/>
</dbReference>